<keyword evidence="9 11" id="KW-0472">Membrane</keyword>
<feature type="transmembrane region" description="Helical" evidence="11">
    <location>
        <begin position="119"/>
        <end position="140"/>
    </location>
</feature>
<evidence type="ECO:0000256" key="1">
    <source>
        <dbReference type="ARBA" id="ARBA00004429"/>
    </source>
</evidence>
<dbReference type="PANTHER" id="PTHR30341">
    <property type="entry name" value="SODIUM ION/PROTON ANTIPORTER NHAA-RELATED"/>
    <property type="match status" value="1"/>
</dbReference>
<evidence type="ECO:0000256" key="4">
    <source>
        <dbReference type="ARBA" id="ARBA00022475"/>
    </source>
</evidence>
<dbReference type="Gene3D" id="1.20.1530.10">
    <property type="entry name" value="Na+/H+ antiporter like domain"/>
    <property type="match status" value="1"/>
</dbReference>
<feature type="transmembrane region" description="Helical" evidence="11">
    <location>
        <begin position="231"/>
        <end position="247"/>
    </location>
</feature>
<keyword evidence="3 11" id="KW-0050">Antiport</keyword>
<dbReference type="HAMAP" id="MF_01844">
    <property type="entry name" value="NhaA"/>
    <property type="match status" value="1"/>
</dbReference>
<feature type="transmembrane region" description="Helical" evidence="11">
    <location>
        <begin position="253"/>
        <end position="270"/>
    </location>
</feature>
<keyword evidence="14" id="KW-1185">Reference proteome</keyword>
<dbReference type="PANTHER" id="PTHR30341:SF0">
    <property type="entry name" value="NA(+)_H(+) ANTIPORTER NHAA"/>
    <property type="match status" value="1"/>
</dbReference>
<gene>
    <name evidence="11 13" type="primary">nhaA</name>
    <name evidence="13" type="ORF">ACETWP_02460</name>
</gene>
<reference evidence="13 14" key="1">
    <citation type="submission" date="2024-09" db="EMBL/GenBank/DDBJ databases">
        <authorList>
            <person name="Salinas-Garcia M.A."/>
            <person name="Prieme A."/>
        </authorList>
    </citation>
    <scope>NUCLEOTIDE SEQUENCE [LARGE SCALE GENOMIC DNA]</scope>
    <source>
        <strain evidence="13 14">DSM 21081</strain>
    </source>
</reference>
<evidence type="ECO:0000256" key="5">
    <source>
        <dbReference type="ARBA" id="ARBA00022692"/>
    </source>
</evidence>
<dbReference type="Proteomes" id="UP001575652">
    <property type="component" value="Unassembled WGS sequence"/>
</dbReference>
<keyword evidence="6 11" id="KW-1133">Transmembrane helix</keyword>
<feature type="transmembrane region" description="Helical" evidence="11">
    <location>
        <begin position="400"/>
        <end position="417"/>
    </location>
</feature>
<evidence type="ECO:0000313" key="14">
    <source>
        <dbReference type="Proteomes" id="UP001575652"/>
    </source>
</evidence>
<keyword evidence="10 11" id="KW-0739">Sodium transport</keyword>
<feature type="transmembrane region" description="Helical" evidence="11">
    <location>
        <begin position="172"/>
        <end position="196"/>
    </location>
</feature>
<proteinExistence type="inferred from homology"/>
<dbReference type="Pfam" id="PF06965">
    <property type="entry name" value="Na_H_antiport_1"/>
    <property type="match status" value="1"/>
</dbReference>
<sequence>MAEPSSEPTPKPPSKVLGRGTYSESLRIGAILRKETVGGILLVITAAAAIIWANSAASGSYFALRDFTFGYEPWHLKLSLGAWAADGLLAVFFFLVGLELKREFVAGDLRSPAKAIVPVAAAIGGVVVPALVYVGINIFSPDTMRGWAIPTATDIAFAVAVLAIVGSHLPSALRIFLLTLAVVDDLLAISIIALFYSDNIQATPLLLALIPFALYALLAQKYRQFFHLKPAAAWFILLPLGFVVWALVHAGGIHATVAGVLLGFAVPVLHRKADAGPDAGPGLAELFEHRFRPLSAGFAVPVFAFFSAGVTIGGWNGFVSAVTDPVALGIILGLVVGKPIGIVGTTWLLTKTTRVNLDPALRWVDLVGVALLAGIGFTVSLLIADLSFAPGGTTNDHAKVGILAASILAALLAAVILRARNKHYRMIEAEESVDADGDGIPDVYQGNPTGETVSAPAPKAPAANSGKSPHDPR</sequence>
<evidence type="ECO:0000256" key="12">
    <source>
        <dbReference type="SAM" id="MobiDB-lite"/>
    </source>
</evidence>
<feature type="transmembrane region" description="Helical" evidence="11">
    <location>
        <begin position="146"/>
        <end position="165"/>
    </location>
</feature>
<evidence type="ECO:0000256" key="7">
    <source>
        <dbReference type="ARBA" id="ARBA00023053"/>
    </source>
</evidence>
<keyword evidence="5 11" id="KW-0812">Transmembrane</keyword>
<evidence type="ECO:0000313" key="13">
    <source>
        <dbReference type="EMBL" id="MFB0833439.1"/>
    </source>
</evidence>
<keyword evidence="7 11" id="KW-0915">Sodium</keyword>
<comment type="catalytic activity">
    <reaction evidence="11">
        <text>Na(+)(in) + 2 H(+)(out) = Na(+)(out) + 2 H(+)(in)</text>
        <dbReference type="Rhea" id="RHEA:29251"/>
        <dbReference type="ChEBI" id="CHEBI:15378"/>
        <dbReference type="ChEBI" id="CHEBI:29101"/>
    </reaction>
</comment>
<feature type="region of interest" description="Disordered" evidence="12">
    <location>
        <begin position="435"/>
        <end position="473"/>
    </location>
</feature>
<keyword evidence="8 11" id="KW-0406">Ion transport</keyword>
<keyword evidence="2 11" id="KW-0813">Transport</keyword>
<accession>A0ABV4UJW9</accession>
<evidence type="ECO:0000256" key="8">
    <source>
        <dbReference type="ARBA" id="ARBA00023065"/>
    </source>
</evidence>
<evidence type="ECO:0000256" key="10">
    <source>
        <dbReference type="ARBA" id="ARBA00023201"/>
    </source>
</evidence>
<keyword evidence="4 11" id="KW-1003">Cell membrane</keyword>
<evidence type="ECO:0000256" key="2">
    <source>
        <dbReference type="ARBA" id="ARBA00022448"/>
    </source>
</evidence>
<feature type="transmembrane region" description="Helical" evidence="11">
    <location>
        <begin position="36"/>
        <end position="54"/>
    </location>
</feature>
<dbReference type="NCBIfam" id="TIGR00773">
    <property type="entry name" value="NhaA"/>
    <property type="match status" value="1"/>
</dbReference>
<feature type="transmembrane region" description="Helical" evidence="11">
    <location>
        <begin position="202"/>
        <end position="219"/>
    </location>
</feature>
<comment type="similarity">
    <text evidence="11">Belongs to the NhaA Na(+)/H(+) (TC 2.A.33) antiporter family.</text>
</comment>
<protein>
    <recommendedName>
        <fullName evidence="11">Na(+)/H(+) antiporter NhaA</fullName>
    </recommendedName>
    <alternativeName>
        <fullName evidence="11">Sodium/proton antiporter NhaA</fullName>
    </alternativeName>
</protein>
<comment type="subcellular location">
    <subcellularLocation>
        <location evidence="1">Cell inner membrane</location>
        <topology evidence="1">Multi-pass membrane protein</topology>
    </subcellularLocation>
    <subcellularLocation>
        <location evidence="11">Cell membrane</location>
        <topology evidence="11">Multi-pass membrane protein</topology>
    </subcellularLocation>
</comment>
<evidence type="ECO:0000256" key="11">
    <source>
        <dbReference type="HAMAP-Rule" id="MF_01844"/>
    </source>
</evidence>
<evidence type="ECO:0000256" key="9">
    <source>
        <dbReference type="ARBA" id="ARBA00023136"/>
    </source>
</evidence>
<dbReference type="InterPro" id="IPR023171">
    <property type="entry name" value="Na/H_antiporter_dom_sf"/>
</dbReference>
<evidence type="ECO:0000256" key="3">
    <source>
        <dbReference type="ARBA" id="ARBA00022449"/>
    </source>
</evidence>
<feature type="transmembrane region" description="Helical" evidence="11">
    <location>
        <begin position="361"/>
        <end position="388"/>
    </location>
</feature>
<feature type="transmembrane region" description="Helical" evidence="11">
    <location>
        <begin position="327"/>
        <end position="349"/>
    </location>
</feature>
<comment type="caution">
    <text evidence="13">The sequence shown here is derived from an EMBL/GenBank/DDBJ whole genome shotgun (WGS) entry which is preliminary data.</text>
</comment>
<organism evidence="13 14">
    <name type="scientific">Arthrobacter halodurans</name>
    <dbReference type="NCBI Taxonomy" id="516699"/>
    <lineage>
        <taxon>Bacteria</taxon>
        <taxon>Bacillati</taxon>
        <taxon>Actinomycetota</taxon>
        <taxon>Actinomycetes</taxon>
        <taxon>Micrococcales</taxon>
        <taxon>Micrococcaceae</taxon>
        <taxon>Arthrobacter</taxon>
    </lineage>
</organism>
<feature type="transmembrane region" description="Helical" evidence="11">
    <location>
        <begin position="291"/>
        <end position="315"/>
    </location>
</feature>
<feature type="transmembrane region" description="Helical" evidence="11">
    <location>
        <begin position="74"/>
        <end position="98"/>
    </location>
</feature>
<dbReference type="RefSeq" id="WP_373970610.1">
    <property type="nucleotide sequence ID" value="NZ_JBHDLJ010000002.1"/>
</dbReference>
<name>A0ABV4UJW9_9MICC</name>
<evidence type="ECO:0000256" key="6">
    <source>
        <dbReference type="ARBA" id="ARBA00022989"/>
    </source>
</evidence>
<dbReference type="EMBL" id="JBHDLJ010000002">
    <property type="protein sequence ID" value="MFB0833439.1"/>
    <property type="molecule type" value="Genomic_DNA"/>
</dbReference>
<dbReference type="InterPro" id="IPR004670">
    <property type="entry name" value="NhaA"/>
</dbReference>
<comment type="function">
    <text evidence="11">Na(+)/H(+) antiporter that extrudes sodium in exchange for external protons.</text>
</comment>